<dbReference type="PANTHER" id="PTHR11019:SF159">
    <property type="entry name" value="TRANSCRIPTIONAL REGULATOR-RELATED"/>
    <property type="match status" value="1"/>
</dbReference>
<dbReference type="Proteomes" id="UP000030300">
    <property type="component" value="Chromosome"/>
</dbReference>
<dbReference type="InterPro" id="IPR024775">
    <property type="entry name" value="DinB-like"/>
</dbReference>
<evidence type="ECO:0000256" key="1">
    <source>
        <dbReference type="ARBA" id="ARBA00023015"/>
    </source>
</evidence>
<dbReference type="InterPro" id="IPR018060">
    <property type="entry name" value="HTH_AraC"/>
</dbReference>
<protein>
    <submittedName>
        <fullName evidence="3">Transcriptional regulator, AraC family</fullName>
    </submittedName>
</protein>
<gene>
    <name evidence="3" type="ORF">KR76_05685</name>
</gene>
<keyword evidence="4" id="KW-1185">Reference proteome</keyword>
<dbReference type="PROSITE" id="PS01124">
    <property type="entry name" value="HTH_ARAC_FAMILY_2"/>
    <property type="match status" value="1"/>
</dbReference>
<dbReference type="InterPro" id="IPR034660">
    <property type="entry name" value="DinB/YfiT-like"/>
</dbReference>
<proteinExistence type="predicted"/>
<dbReference type="STRING" id="2045.KR76_05685"/>
<dbReference type="Gene3D" id="1.10.10.60">
    <property type="entry name" value="Homeodomain-like"/>
    <property type="match status" value="2"/>
</dbReference>
<reference evidence="3 4" key="1">
    <citation type="journal article" date="2015" name="Genome Announc.">
        <title>Complete Genome Sequence of Steroid-Transforming Nocardioides simplex VKM Ac-2033D.</title>
        <authorList>
            <person name="Shtratnikova V.Y."/>
            <person name="Schelkunov M.I."/>
            <person name="Pekov Y.A."/>
            <person name="Fokina V.V."/>
            <person name="Logacheva M.D."/>
            <person name="Sokolov S.L."/>
            <person name="Bragin E.Y."/>
            <person name="Ashapkin V.V."/>
            <person name="Donova M.V."/>
        </authorList>
    </citation>
    <scope>NUCLEOTIDE SEQUENCE [LARGE SCALE GENOMIC DNA]</scope>
    <source>
        <strain evidence="3 4">VKM Ac-2033D</strain>
    </source>
</reference>
<dbReference type="GO" id="GO:0003700">
    <property type="term" value="F:DNA-binding transcription factor activity"/>
    <property type="evidence" value="ECO:0007669"/>
    <property type="project" value="InterPro"/>
</dbReference>
<evidence type="ECO:0000313" key="3">
    <source>
        <dbReference type="EMBL" id="AIY16375.1"/>
    </source>
</evidence>
<dbReference type="PANTHER" id="PTHR11019">
    <property type="entry name" value="HTH-TYPE TRANSCRIPTIONAL REGULATOR NIMR"/>
    <property type="match status" value="1"/>
</dbReference>
<dbReference type="SMART" id="SM00342">
    <property type="entry name" value="HTH_ARAC"/>
    <property type="match status" value="1"/>
</dbReference>
<dbReference type="EMBL" id="CP009896">
    <property type="protein sequence ID" value="AIY16375.1"/>
    <property type="molecule type" value="Genomic_DNA"/>
</dbReference>
<dbReference type="Pfam" id="PF12833">
    <property type="entry name" value="HTH_18"/>
    <property type="match status" value="1"/>
</dbReference>
<dbReference type="AlphaFoldDB" id="A0A0A1DLV6"/>
<dbReference type="GO" id="GO:0043565">
    <property type="term" value="F:sequence-specific DNA binding"/>
    <property type="evidence" value="ECO:0007669"/>
    <property type="project" value="InterPro"/>
</dbReference>
<dbReference type="SUPFAM" id="SSF46689">
    <property type="entry name" value="Homeodomain-like"/>
    <property type="match status" value="1"/>
</dbReference>
<evidence type="ECO:0000256" key="2">
    <source>
        <dbReference type="ARBA" id="ARBA00023163"/>
    </source>
</evidence>
<evidence type="ECO:0000313" key="4">
    <source>
        <dbReference type="Proteomes" id="UP000030300"/>
    </source>
</evidence>
<dbReference type="eggNOG" id="COG2207">
    <property type="taxonomic scope" value="Bacteria"/>
</dbReference>
<keyword evidence="1" id="KW-0805">Transcription regulation</keyword>
<name>A0A0A1DLV6_NOCSI</name>
<keyword evidence="2" id="KW-0804">Transcription</keyword>
<sequence>MTGRDRLRELLDAVLDEDNRTLEQMADGAYASPYHFSRVLSRDTGEAPVAMRRRVMLERAAWRLRRGSSVTDAAWEAGYESVEGFSRAFTRAYGHPPSSAVEGGGSTWLPAGNGIHFHPPTSLWVHSTEQTMNPLTDQLVRHDLDDTRVLVELAKGLSDDEFRRVRLAGHEVSSWEGPEESIAAVLEHHVGTKEVWLAAIEGADLPARPDGATAADLLDRHDVVAARWLAFVREVESRGGWDDRLVDALCEPPESFQLGSVVAHVLTYAAHRRQLARHLLRSAGVETDDGDPIMWLRAERGEHA</sequence>
<dbReference type="OrthoDB" id="161473at2"/>
<dbReference type="RefSeq" id="WP_038677168.1">
    <property type="nucleotide sequence ID" value="NZ_BJMC01000002.1"/>
</dbReference>
<dbReference type="SUPFAM" id="SSF109854">
    <property type="entry name" value="DinB/YfiT-like putative metalloenzymes"/>
    <property type="match status" value="1"/>
</dbReference>
<dbReference type="InterPro" id="IPR009057">
    <property type="entry name" value="Homeodomain-like_sf"/>
</dbReference>
<dbReference type="Gene3D" id="1.20.120.450">
    <property type="entry name" value="dinb family like domain"/>
    <property type="match status" value="1"/>
</dbReference>
<organism evidence="3 4">
    <name type="scientific">Nocardioides simplex</name>
    <name type="common">Arthrobacter simplex</name>
    <dbReference type="NCBI Taxonomy" id="2045"/>
    <lineage>
        <taxon>Bacteria</taxon>
        <taxon>Bacillati</taxon>
        <taxon>Actinomycetota</taxon>
        <taxon>Actinomycetes</taxon>
        <taxon>Propionibacteriales</taxon>
        <taxon>Nocardioidaceae</taxon>
        <taxon>Pimelobacter</taxon>
    </lineage>
</organism>
<dbReference type="KEGG" id="psim:KR76_05685"/>
<accession>A0A0A1DLV6</accession>
<dbReference type="HOGENOM" id="CLU_868264_0_0_11"/>
<dbReference type="GeneID" id="96608435"/>
<dbReference type="Pfam" id="PF12867">
    <property type="entry name" value="DinB_2"/>
    <property type="match status" value="1"/>
</dbReference>